<proteinExistence type="predicted"/>
<dbReference type="GO" id="GO:0032012">
    <property type="term" value="P:regulation of ARF protein signal transduction"/>
    <property type="evidence" value="ECO:0007669"/>
    <property type="project" value="InterPro"/>
</dbReference>
<feature type="domain" description="SET" evidence="4">
    <location>
        <begin position="1462"/>
        <end position="1630"/>
    </location>
</feature>
<dbReference type="PROSITE" id="PS50003">
    <property type="entry name" value="PH_DOMAIN"/>
    <property type="match status" value="1"/>
</dbReference>
<dbReference type="InterPro" id="IPR011993">
    <property type="entry name" value="PH-like_dom_sf"/>
</dbReference>
<dbReference type="Gene3D" id="2.170.270.10">
    <property type="entry name" value="SET domain"/>
    <property type="match status" value="1"/>
</dbReference>
<sequence length="2023" mass="226213">MHWKGLRLSALDSNDSKRRSVVEPQAHSRHSEQLPRSTPSATNLASRHSESAPRSPLLAGPDHDDENDHDDHGIGDNDNKHLSEGPADAIRSRKGNVGAALVQDDASTWRRNRFSFMKLRHASDPQLSRSYAKGEEGTPPVPPLPPPTIITTAPTSNELDQPVKKKPKFKILSGSKKSSSDGPQMYAQRQSPGTRSRHGTQGSTGSQATDATLATSKMSGEEPGRLSTTSIRSGGREPGNESQRSSVTDARFSESSRSDQSSGDHGLYHSHSPNDGTLSGGKRFRMPRLKRNRGPLFPLPPRPAGSQPMNGHGQDSQTSRAISSDPSPSFEPPDEKDQDRVSPLPSPSRSTVGLASPAFPLRRKDSANSANSARSATSTGSGHRIRLRPRSSTLDSLANLREDGQQSPAHLASSGRTSTSTSGRKSFGDIFSISHRLRQNSEPPVMRDGSPGVRRSDTPVHKLSYPEREENDTPATYLTRLEESIPKSTIAGVLCQSNEDFYKTALRKYMRRFIFFGDPIDMAIRKLLMGAELPKETQQIDRFLQSFADRYHECNPGIFASPDQAYFIAFSILILHTDVFNKNNKRKMQKSDYVRNTRGEGVSDDVLECIYENIAYTPFIHIEDTPSHSRQLAKPRRPLFKTPSSEHLSRVSREPVDPYTLIMDGKLDSLRPSLKDVMNLEDTYRCHGTTGPPDINSLHQAFSKTAILQIVSARSRPDAFMPASIQNPAESNPGLVDIKVAKVGLLWRKDPRKKRARSPWQEWGALLTFSQLYFFRDVNWIKSLMSQYESHQKEGRRRAVVFKPPLTEFKPDGIMSTDDAVALVDSGYKKHKHAFLFVRHHALEEVFLANSEDDMNDWLAKINYAAAFRSTGVRTKGMIATNYDAQRNRMSRKPSVTSCNSHRSADREPPSPNPDTDVAEELVTARKELMRQKIRETNEKLFVSQRQLDDLLRNARHLQVLTPVTSRAREQVIMAAGRMAAKLKWVRQDIWRNKCYREVLLQDLGTEDEEAKLLADQKSLHLHIPARSASTSELGALSQPLAHAAQSPSQATSPQLPSDEYASVHRVPSSQIAAGDVRRPSIPVSVTSSDLTGRAGRRLSTDMGKDRAKSYSPGPANRLEREPSVLSAGSKIDVASLGSHASKLTSPISMDDGEERILREAGLLEVNSSPRGTRQSVTAYETDGEHRRDSAESRPGEQMSRIRRSLHRTLRDSHHGQQGHNARGKKQRDSMSSEVVPEDEQDTKEGEGLSRKAPQFTVHGKKASIVTFGSEWQNMTPEERLRLRKPTPSEEPRASDPAILSGGDSNGTEPINPGISQSLRSGSTATRISILDPVESEGCRDGNPTANLEDTMVKSDPIIDLSSRLPTSDGAGPSTAAFPGSSVLPKDQPSSPSTSADEAAVDENTIQKLQSSPPEQAVEVHRPLLALPAPPPSPPPRSSRRPGLVPVSRDPDEILYRRTYENKTQSKYIDESIGYGLFATGRIPAGEVVFADKVAWLAGSEVQCWKNAKTADDLVAERVRAMGEEWHRGFLCLPNPQPKGSSGGAAYAQIWKRYHMIALQPENAKVLVLGLNLAFVNHACIANASLYYTLRYPRDENGEEDKSLPPKIGRAVVRASRDIRPGEEITVAYFYAKGECGVRQLMSSMYCKFWCVCRFCRDPVRETENALEKLYTLETIFEDADTLYKRPAVVFKNAYELIKLYERLKISDTRQVQVWLYCAVIAGYNCDLGRAMLFLIKARGLVLILHGPNGHLYDRIRVYCQMPPLMPGFGATTRGRSAVKQCYFMFADQKHSADVLFMLTAKPDEYIRLHRYRRIPDRLAKPGESRYLIRYDAQDARRKKFEDEEPDPVEFIPWWYDAEVRKQIIEEKTAKEAERKEERKKTARKKKREEQKRKETTITNPDCIEPEKDFLDVCRELVAEFEAHDKQKPEPQQRELRERNRDALQHLLGARNEPKKRADEEDEGESKQEHETLGGPWTQVSPHEHEPVPSQPAVHQVAARKRVVLETPPVRPETEKYAPVELC</sequence>
<feature type="domain" description="SEC7" evidence="3">
    <location>
        <begin position="460"/>
        <end position="617"/>
    </location>
</feature>
<feature type="region of interest" description="Disordered" evidence="1">
    <location>
        <begin position="1870"/>
        <end position="1904"/>
    </location>
</feature>
<dbReference type="InterPro" id="IPR001849">
    <property type="entry name" value="PH_domain"/>
</dbReference>
<dbReference type="Proteomes" id="UP000813423">
    <property type="component" value="Unassembled WGS sequence"/>
</dbReference>
<feature type="region of interest" description="Disordered" evidence="1">
    <location>
        <begin position="403"/>
        <end position="459"/>
    </location>
</feature>
<dbReference type="SMART" id="SM00233">
    <property type="entry name" value="PH"/>
    <property type="match status" value="1"/>
</dbReference>
<feature type="region of interest" description="Disordered" evidence="1">
    <location>
        <begin position="1031"/>
        <end position="1123"/>
    </location>
</feature>
<feature type="compositionally biased region" description="Basic and acidic residues" evidence="1">
    <location>
        <begin position="1099"/>
        <end position="1109"/>
    </location>
</feature>
<feature type="compositionally biased region" description="Basic and acidic residues" evidence="1">
    <location>
        <begin position="1922"/>
        <end position="1944"/>
    </location>
</feature>
<dbReference type="SMART" id="SM00222">
    <property type="entry name" value="Sec7"/>
    <property type="match status" value="1"/>
</dbReference>
<dbReference type="PROSITE" id="PS50280">
    <property type="entry name" value="SET"/>
    <property type="match status" value="1"/>
</dbReference>
<feature type="compositionally biased region" description="Basic and acidic residues" evidence="1">
    <location>
        <begin position="1183"/>
        <end position="1195"/>
    </location>
</feature>
<organism evidence="5 6">
    <name type="scientific">Aspergillus fumigatus</name>
    <name type="common">Neosartorya fumigata</name>
    <dbReference type="NCBI Taxonomy" id="746128"/>
    <lineage>
        <taxon>Eukaryota</taxon>
        <taxon>Fungi</taxon>
        <taxon>Dikarya</taxon>
        <taxon>Ascomycota</taxon>
        <taxon>Pezizomycotina</taxon>
        <taxon>Eurotiomycetes</taxon>
        <taxon>Eurotiomycetidae</taxon>
        <taxon>Eurotiales</taxon>
        <taxon>Aspergillaceae</taxon>
        <taxon>Aspergillus</taxon>
        <taxon>Aspergillus subgen. Fumigati</taxon>
    </lineage>
</organism>
<feature type="region of interest" description="Disordered" evidence="1">
    <location>
        <begin position="1162"/>
        <end position="1256"/>
    </location>
</feature>
<gene>
    <name evidence="5" type="ORF">KXV57_001250</name>
</gene>
<evidence type="ECO:0000313" key="5">
    <source>
        <dbReference type="EMBL" id="KAH1909623.1"/>
    </source>
</evidence>
<evidence type="ECO:0000313" key="6">
    <source>
        <dbReference type="Proteomes" id="UP000813423"/>
    </source>
</evidence>
<dbReference type="SUPFAM" id="SSF48425">
    <property type="entry name" value="Sec7 domain"/>
    <property type="match status" value="1"/>
</dbReference>
<reference evidence="5" key="1">
    <citation type="submission" date="2021-08" db="EMBL/GenBank/DDBJ databases">
        <title>Global Aspergillus fumigatus from environmental and clinical sources.</title>
        <authorList>
            <person name="Barber A."/>
            <person name="Sae-Ong T."/>
        </authorList>
    </citation>
    <scope>NUCLEOTIDE SEQUENCE</scope>
    <source>
        <strain evidence="5">NRZ-2016-071</strain>
    </source>
</reference>
<dbReference type="Pfam" id="PF00856">
    <property type="entry name" value="SET"/>
    <property type="match status" value="1"/>
</dbReference>
<dbReference type="Gene3D" id="2.30.29.30">
    <property type="entry name" value="Pleckstrin-homology domain (PH domain)/Phosphotyrosine-binding domain (PTB)"/>
    <property type="match status" value="1"/>
</dbReference>
<feature type="domain" description="PH" evidence="2">
    <location>
        <begin position="739"/>
        <end position="867"/>
    </location>
</feature>
<dbReference type="SUPFAM" id="SSF82199">
    <property type="entry name" value="SET domain"/>
    <property type="match status" value="1"/>
</dbReference>
<feature type="compositionally biased region" description="Basic and acidic residues" evidence="1">
    <location>
        <begin position="1870"/>
        <end position="1880"/>
    </location>
</feature>
<evidence type="ECO:0000256" key="1">
    <source>
        <dbReference type="SAM" id="MobiDB-lite"/>
    </source>
</evidence>
<dbReference type="InterPro" id="IPR000904">
    <property type="entry name" value="Sec7_dom"/>
</dbReference>
<protein>
    <recommendedName>
        <fullName evidence="7">Guanyl-nucleotide exchange factor</fullName>
    </recommendedName>
</protein>
<feature type="compositionally biased region" description="Pro residues" evidence="1">
    <location>
        <begin position="1428"/>
        <end position="1437"/>
    </location>
</feature>
<dbReference type="SUPFAM" id="SSF50729">
    <property type="entry name" value="PH domain-like"/>
    <property type="match status" value="1"/>
</dbReference>
<evidence type="ECO:0000259" key="3">
    <source>
        <dbReference type="PROSITE" id="PS50190"/>
    </source>
</evidence>
<feature type="compositionally biased region" description="Polar residues" evidence="1">
    <location>
        <begin position="34"/>
        <end position="46"/>
    </location>
</feature>
<feature type="compositionally biased region" description="Polar residues" evidence="1">
    <location>
        <begin position="307"/>
        <end position="322"/>
    </location>
</feature>
<feature type="compositionally biased region" description="Low complexity" evidence="1">
    <location>
        <begin position="413"/>
        <end position="424"/>
    </location>
</feature>
<feature type="region of interest" description="Disordered" evidence="1">
    <location>
        <begin position="1"/>
        <end position="390"/>
    </location>
</feature>
<feature type="region of interest" description="Disordered" evidence="1">
    <location>
        <begin position="1269"/>
        <end position="1401"/>
    </location>
</feature>
<feature type="compositionally biased region" description="Polar residues" evidence="1">
    <location>
        <begin position="175"/>
        <end position="218"/>
    </location>
</feature>
<dbReference type="InterPro" id="IPR046341">
    <property type="entry name" value="SET_dom_sf"/>
</dbReference>
<dbReference type="SMART" id="SM00317">
    <property type="entry name" value="SET"/>
    <property type="match status" value="1"/>
</dbReference>
<feature type="compositionally biased region" description="Polar residues" evidence="1">
    <location>
        <begin position="1046"/>
        <end position="1056"/>
    </location>
</feature>
<evidence type="ECO:0008006" key="7">
    <source>
        <dbReference type="Google" id="ProtNLM"/>
    </source>
</evidence>
<dbReference type="PANTHER" id="PTHR10663">
    <property type="entry name" value="GUANYL-NUCLEOTIDE EXCHANGE FACTOR"/>
    <property type="match status" value="1"/>
</dbReference>
<dbReference type="InterPro" id="IPR035999">
    <property type="entry name" value="Sec7_dom_sf"/>
</dbReference>
<feature type="compositionally biased region" description="Low complexity" evidence="1">
    <location>
        <begin position="367"/>
        <end position="382"/>
    </location>
</feature>
<dbReference type="PANTHER" id="PTHR10663:SF405">
    <property type="entry name" value="ARF GUANINE NUCLEOTIDE EXCHANGE FACTOR SYT1"/>
    <property type="match status" value="1"/>
</dbReference>
<comment type="caution">
    <text evidence="5">The sequence shown here is derived from an EMBL/GenBank/DDBJ whole genome shotgun (WGS) entry which is preliminary data.</text>
</comment>
<feature type="compositionally biased region" description="Basic residues" evidence="1">
    <location>
        <begin position="282"/>
        <end position="293"/>
    </location>
</feature>
<dbReference type="PROSITE" id="PS50190">
    <property type="entry name" value="SEC7"/>
    <property type="match status" value="1"/>
</dbReference>
<feature type="compositionally biased region" description="Basic and acidic residues" evidence="1">
    <location>
        <begin position="1277"/>
        <end position="1294"/>
    </location>
</feature>
<dbReference type="InterPro" id="IPR023394">
    <property type="entry name" value="Sec7_C_sf"/>
</dbReference>
<feature type="compositionally biased region" description="Basic and acidic residues" evidence="1">
    <location>
        <begin position="69"/>
        <end position="83"/>
    </location>
</feature>
<evidence type="ECO:0000259" key="4">
    <source>
        <dbReference type="PROSITE" id="PS50280"/>
    </source>
</evidence>
<dbReference type="GO" id="GO:0005085">
    <property type="term" value="F:guanyl-nucleotide exchange factor activity"/>
    <property type="evidence" value="ECO:0007669"/>
    <property type="project" value="InterPro"/>
</dbReference>
<feature type="compositionally biased region" description="Pro residues" evidence="1">
    <location>
        <begin position="139"/>
        <end position="148"/>
    </location>
</feature>
<dbReference type="Gene3D" id="1.10.1000.11">
    <property type="entry name" value="Arf Nucleotide-binding Site Opener,domain 2"/>
    <property type="match status" value="1"/>
</dbReference>
<feature type="region of interest" description="Disordered" evidence="1">
    <location>
        <begin position="1922"/>
        <end position="1997"/>
    </location>
</feature>
<dbReference type="FunFam" id="1.10.1000.11:FF:000002">
    <property type="entry name" value="Cytohesin 1"/>
    <property type="match status" value="1"/>
</dbReference>
<evidence type="ECO:0000259" key="2">
    <source>
        <dbReference type="PROSITE" id="PS50003"/>
    </source>
</evidence>
<feature type="compositionally biased region" description="Polar residues" evidence="1">
    <location>
        <begin position="1166"/>
        <end position="1179"/>
    </location>
</feature>
<feature type="region of interest" description="Disordered" evidence="1">
    <location>
        <begin position="1425"/>
        <end position="1450"/>
    </location>
</feature>
<dbReference type="Pfam" id="PF01369">
    <property type="entry name" value="Sec7"/>
    <property type="match status" value="1"/>
</dbReference>
<feature type="region of interest" description="Disordered" evidence="1">
    <location>
        <begin position="885"/>
        <end position="917"/>
    </location>
</feature>
<name>A0A9P8NQE8_ASPFM</name>
<dbReference type="InterPro" id="IPR001214">
    <property type="entry name" value="SET_dom"/>
</dbReference>
<dbReference type="EMBL" id="JAIBSC010000012">
    <property type="protein sequence ID" value="KAH1909623.1"/>
    <property type="molecule type" value="Genomic_DNA"/>
</dbReference>
<accession>A0A9P8NQE8</accession>
<feature type="compositionally biased region" description="Polar residues" evidence="1">
    <location>
        <begin position="1306"/>
        <end position="1327"/>
    </location>
</feature>
<dbReference type="CDD" id="cd00171">
    <property type="entry name" value="Sec7"/>
    <property type="match status" value="1"/>
</dbReference>
<feature type="compositionally biased region" description="Basic and acidic residues" evidence="1">
    <location>
        <begin position="1952"/>
        <end position="1972"/>
    </location>
</feature>